<proteinExistence type="predicted"/>
<dbReference type="AlphaFoldDB" id="A0A419SUJ5"/>
<evidence type="ECO:0000256" key="1">
    <source>
        <dbReference type="SAM" id="Phobius"/>
    </source>
</evidence>
<organism evidence="3 4">
    <name type="scientific">Thermohalobacter berrensis</name>
    <dbReference type="NCBI Taxonomy" id="99594"/>
    <lineage>
        <taxon>Bacteria</taxon>
        <taxon>Bacillati</taxon>
        <taxon>Bacillota</taxon>
        <taxon>Tissierellia</taxon>
        <taxon>Tissierellales</taxon>
        <taxon>Thermohalobacteraceae</taxon>
        <taxon>Thermohalobacter</taxon>
    </lineage>
</organism>
<comment type="caution">
    <text evidence="3">The sequence shown here is derived from an EMBL/GenBank/DDBJ whole genome shotgun (WGS) entry which is preliminary data.</text>
</comment>
<keyword evidence="4" id="KW-1185">Reference proteome</keyword>
<keyword evidence="1" id="KW-0812">Transmembrane</keyword>
<sequence length="296" mass="32009">MRNERGSTYIITILAMTAILGFTALVTDVGLLLIKKVNLSNALDASVLAGIQELPSNSDKAIEVVKEYAQKNGVSPENIEVYIQNDNTLLKAYAVDDVNFMFAKILGINQSQVSASSTAIVAPVTAVYDGIRPFVVEQQDFEYGQQVVLKEGAGDGYNGNYGAVALGGTGSNIFRNNVKYGYKGKLKVGDLIDTETGNMSGPTLEGIDFILQVDYSTFDNFSRDSLRLWTIPVVDTLAVDGRKEVKVVGFAEFFVEGAVENNGKAEIIGRFIEFAVNGDISETQSDFGLKGVKLIE</sequence>
<evidence type="ECO:0000313" key="4">
    <source>
        <dbReference type="Proteomes" id="UP000284177"/>
    </source>
</evidence>
<dbReference type="EMBL" id="MCIB01000040">
    <property type="protein sequence ID" value="RKD28854.1"/>
    <property type="molecule type" value="Genomic_DNA"/>
</dbReference>
<evidence type="ECO:0000313" key="3">
    <source>
        <dbReference type="EMBL" id="RKD28854.1"/>
    </source>
</evidence>
<dbReference type="Pfam" id="PF13400">
    <property type="entry name" value="Tad"/>
    <property type="match status" value="1"/>
</dbReference>
<protein>
    <recommendedName>
        <fullName evidence="2">Putative Flp pilus-assembly TadG-like N-terminal domain-containing protein</fullName>
    </recommendedName>
</protein>
<reference evidence="3 4" key="1">
    <citation type="submission" date="2016-08" db="EMBL/GenBank/DDBJ databases">
        <title>Novel Firmicutes and Novel Genomes.</title>
        <authorList>
            <person name="Poppleton D.I."/>
            <person name="Gribaldo S."/>
        </authorList>
    </citation>
    <scope>NUCLEOTIDE SEQUENCE [LARGE SCALE GENOMIC DNA]</scope>
    <source>
        <strain evidence="3 4">CTT3</strain>
    </source>
</reference>
<feature type="domain" description="Putative Flp pilus-assembly TadG-like N-terminal" evidence="2">
    <location>
        <begin position="9"/>
        <end position="50"/>
    </location>
</feature>
<name>A0A419SUJ5_9FIRM</name>
<keyword evidence="1" id="KW-1133">Transmembrane helix</keyword>
<dbReference type="InterPro" id="IPR028087">
    <property type="entry name" value="Tad_N"/>
</dbReference>
<dbReference type="OrthoDB" id="5447051at2"/>
<evidence type="ECO:0000259" key="2">
    <source>
        <dbReference type="Pfam" id="PF13400"/>
    </source>
</evidence>
<accession>A0A419SUJ5</accession>
<dbReference type="Proteomes" id="UP000284177">
    <property type="component" value="Unassembled WGS sequence"/>
</dbReference>
<keyword evidence="1" id="KW-0472">Membrane</keyword>
<feature type="transmembrane region" description="Helical" evidence="1">
    <location>
        <begin position="6"/>
        <end position="34"/>
    </location>
</feature>
<gene>
    <name evidence="3" type="ORF">BET03_06990</name>
</gene>